<organism evidence="1 2">
    <name type="scientific">Bordetella bronchiseptica 253</name>
    <dbReference type="NCBI Taxonomy" id="568707"/>
    <lineage>
        <taxon>Bacteria</taxon>
        <taxon>Pseudomonadati</taxon>
        <taxon>Pseudomonadota</taxon>
        <taxon>Betaproteobacteria</taxon>
        <taxon>Burkholderiales</taxon>
        <taxon>Alcaligenaceae</taxon>
        <taxon>Bordetella</taxon>
    </lineage>
</organism>
<sequence length="136" mass="14696">MSSAVPGMHAMHLGLERGVDHIVPGPRCEPAPTLPPERWLEPPATGAVDHLKALLVRPDLSAMLDESARPRLTDGALLQPAQFERALARARDELSRAMELHAGNTAPALSRALHVLNEAGKLRDLAAMYRSALYQG</sequence>
<accession>A0A0C6P1Z2</accession>
<proteinExistence type="predicted"/>
<gene>
    <name evidence="1" type="ORF">BN112_1842</name>
</gene>
<dbReference type="InterPro" id="IPR012672">
    <property type="entry name" value="T3SS_YscX"/>
</dbReference>
<dbReference type="Pfam" id="PF09474">
    <property type="entry name" value="Type_III_YscX"/>
    <property type="match status" value="1"/>
</dbReference>
<evidence type="ECO:0008006" key="3">
    <source>
        <dbReference type="Google" id="ProtNLM"/>
    </source>
</evidence>
<protein>
    <recommendedName>
        <fullName evidence="3">Type III secretion protein</fullName>
    </recommendedName>
</protein>
<dbReference type="KEGG" id="bbh:BN112_1842"/>
<dbReference type="EMBL" id="HE965806">
    <property type="protein sequence ID" value="CCJ53759.1"/>
    <property type="molecule type" value="Genomic_DNA"/>
</dbReference>
<name>A0A0C6P1Z2_BORBO</name>
<evidence type="ECO:0000313" key="2">
    <source>
        <dbReference type="Proteomes" id="UP000007564"/>
    </source>
</evidence>
<reference evidence="1 2" key="1">
    <citation type="journal article" date="2012" name="BMC Genomics">
        <title>Comparative genomics of the classical Bordetella subspecies: the evolution and exchange of virulence-associated diversity amongst closely related pathogens.</title>
        <authorList>
            <person name="Park J."/>
            <person name="Zhang Y."/>
            <person name="Buboltz A.M."/>
            <person name="Zhang X."/>
            <person name="Schuster S.C."/>
            <person name="Ahuja U."/>
            <person name="Liu M."/>
            <person name="Miller J.F."/>
            <person name="Sebaihia M."/>
            <person name="Bentley S.D."/>
            <person name="Parkhill J."/>
            <person name="Harvill E.T."/>
        </authorList>
    </citation>
    <scope>NUCLEOTIDE SEQUENCE [LARGE SCALE GENOMIC DNA]</scope>
    <source>
        <strain evidence="1 2">253</strain>
    </source>
</reference>
<dbReference type="HOGENOM" id="CLU_1881225_0_0_4"/>
<dbReference type="Proteomes" id="UP000007564">
    <property type="component" value="Chromosome"/>
</dbReference>
<dbReference type="GeneID" id="93203993"/>
<evidence type="ECO:0000313" key="1">
    <source>
        <dbReference type="EMBL" id="CCJ53759.1"/>
    </source>
</evidence>
<dbReference type="AlphaFoldDB" id="A0A0C6P1Z2"/>
<dbReference type="RefSeq" id="WP_003809875.1">
    <property type="nucleotide sequence ID" value="NC_019382.1"/>
</dbReference>
<dbReference type="OrthoDB" id="8908641at2"/>